<gene>
    <name evidence="2" type="ORF">GCM10009663_23730</name>
</gene>
<comment type="caution">
    <text evidence="2">The sequence shown here is derived from an EMBL/GenBank/DDBJ whole genome shotgun (WGS) entry which is preliminary data.</text>
</comment>
<evidence type="ECO:0000313" key="3">
    <source>
        <dbReference type="Proteomes" id="UP001499987"/>
    </source>
</evidence>
<evidence type="ECO:0000256" key="1">
    <source>
        <dbReference type="SAM" id="MobiDB-lite"/>
    </source>
</evidence>
<dbReference type="EMBL" id="BAAALD010000017">
    <property type="protein sequence ID" value="GAA1080402.1"/>
    <property type="molecule type" value="Genomic_DNA"/>
</dbReference>
<reference evidence="2 3" key="1">
    <citation type="journal article" date="2019" name="Int. J. Syst. Evol. Microbiol.">
        <title>The Global Catalogue of Microorganisms (GCM) 10K type strain sequencing project: providing services to taxonomists for standard genome sequencing and annotation.</title>
        <authorList>
            <consortium name="The Broad Institute Genomics Platform"/>
            <consortium name="The Broad Institute Genome Sequencing Center for Infectious Disease"/>
            <person name="Wu L."/>
            <person name="Ma J."/>
        </authorList>
    </citation>
    <scope>NUCLEOTIDE SEQUENCE [LARGE SCALE GENOMIC DNA]</scope>
    <source>
        <strain evidence="2 3">JCM 13002</strain>
    </source>
</reference>
<proteinExistence type="predicted"/>
<evidence type="ECO:0000313" key="2">
    <source>
        <dbReference type="EMBL" id="GAA1080402.1"/>
    </source>
</evidence>
<sequence length="96" mass="10051">MNDTTPRGGAQPTVLLDQAPPGPWSFLPVPPPLTGGALLSALREAERTAHGELRELWGFAAMNAEAAMNAVPGMRPTSGELWAAAQEYAQIAASAR</sequence>
<dbReference type="Proteomes" id="UP001499987">
    <property type="component" value="Unassembled WGS sequence"/>
</dbReference>
<keyword evidence="3" id="KW-1185">Reference proteome</keyword>
<dbReference type="RefSeq" id="WP_344623505.1">
    <property type="nucleotide sequence ID" value="NZ_BAAALD010000017.1"/>
</dbReference>
<name>A0ABN1TF45_9ACTN</name>
<accession>A0ABN1TF45</accession>
<organism evidence="2 3">
    <name type="scientific">Kitasatospora arboriphila</name>
    <dbReference type="NCBI Taxonomy" id="258052"/>
    <lineage>
        <taxon>Bacteria</taxon>
        <taxon>Bacillati</taxon>
        <taxon>Actinomycetota</taxon>
        <taxon>Actinomycetes</taxon>
        <taxon>Kitasatosporales</taxon>
        <taxon>Streptomycetaceae</taxon>
        <taxon>Kitasatospora</taxon>
    </lineage>
</organism>
<feature type="region of interest" description="Disordered" evidence="1">
    <location>
        <begin position="1"/>
        <end position="22"/>
    </location>
</feature>
<protein>
    <submittedName>
        <fullName evidence="2">Uncharacterized protein</fullName>
    </submittedName>
</protein>